<organism evidence="1 2">
    <name type="scientific">Sorangium cellulosum</name>
    <name type="common">Polyangium cellulosum</name>
    <dbReference type="NCBI Taxonomy" id="56"/>
    <lineage>
        <taxon>Bacteria</taxon>
        <taxon>Pseudomonadati</taxon>
        <taxon>Myxococcota</taxon>
        <taxon>Polyangia</taxon>
        <taxon>Polyangiales</taxon>
        <taxon>Polyangiaceae</taxon>
        <taxon>Sorangium</taxon>
    </lineage>
</organism>
<reference evidence="1 2" key="1">
    <citation type="submission" date="2014-02" db="EMBL/GenBank/DDBJ databases">
        <title>The small core and large imbalanced accessory genome model reveals a collaborative survival strategy of Sorangium cellulosum strains in nature.</title>
        <authorList>
            <person name="Han K."/>
            <person name="Peng R."/>
            <person name="Blom J."/>
            <person name="Li Y.-Z."/>
        </authorList>
    </citation>
    <scope>NUCLEOTIDE SEQUENCE [LARGE SCALE GENOMIC DNA]</scope>
    <source>
        <strain evidence="1 2">So0008-312</strain>
    </source>
</reference>
<dbReference type="Proteomes" id="UP000075260">
    <property type="component" value="Unassembled WGS sequence"/>
</dbReference>
<proteinExistence type="predicted"/>
<evidence type="ECO:0008006" key="3">
    <source>
        <dbReference type="Google" id="ProtNLM"/>
    </source>
</evidence>
<dbReference type="EMBL" id="JEMA01000902">
    <property type="protein sequence ID" value="KYF64659.1"/>
    <property type="molecule type" value="Genomic_DNA"/>
</dbReference>
<evidence type="ECO:0000313" key="2">
    <source>
        <dbReference type="Proteomes" id="UP000075260"/>
    </source>
</evidence>
<comment type="caution">
    <text evidence="1">The sequence shown here is derived from an EMBL/GenBank/DDBJ whole genome shotgun (WGS) entry which is preliminary data.</text>
</comment>
<dbReference type="AlphaFoldDB" id="A0A150Q9K7"/>
<evidence type="ECO:0000313" key="1">
    <source>
        <dbReference type="EMBL" id="KYF64659.1"/>
    </source>
</evidence>
<gene>
    <name evidence="1" type="ORF">BE15_07900</name>
</gene>
<protein>
    <recommendedName>
        <fullName evidence="3">Lipocalin-like domain-containing protein</fullName>
    </recommendedName>
</protein>
<name>A0A150Q9K7_SORCE</name>
<accession>A0A150Q9K7</accession>
<sequence length="136" mass="14419">MTIACFIDADRGGAGIAHAEEASESARRGRDFHGRYGWDASGSLVGLGSFVANGVIVFHRDGTLTATESGSLEGEYFTDTFTGTWSLDEGGTGTFTTIDSAGGVSTFDWVLTAKEQRGTAISRDPGDVTLLRMERQ</sequence>